<keyword evidence="4" id="KW-0479">Metal-binding</keyword>
<evidence type="ECO:0000256" key="2">
    <source>
        <dbReference type="ARBA" id="ARBA00008072"/>
    </source>
</evidence>
<reference evidence="9" key="1">
    <citation type="submission" date="2023-04" db="EMBL/GenBank/DDBJ databases">
        <title>Black Yeasts Isolated from many extreme environments.</title>
        <authorList>
            <person name="Coleine C."/>
            <person name="Stajich J.E."/>
            <person name="Selbmann L."/>
        </authorList>
    </citation>
    <scope>NUCLEOTIDE SEQUENCE</scope>
    <source>
        <strain evidence="9">CCFEE 5312</strain>
    </source>
</reference>
<keyword evidence="10" id="KW-1185">Reference proteome</keyword>
<evidence type="ECO:0000256" key="6">
    <source>
        <dbReference type="ARBA" id="ARBA00023002"/>
    </source>
</evidence>
<dbReference type="GO" id="GO:0046872">
    <property type="term" value="F:metal ion binding"/>
    <property type="evidence" value="ECO:0007669"/>
    <property type="project" value="UniProtKB-KW"/>
</dbReference>
<evidence type="ECO:0000256" key="7">
    <source>
        <dbReference type="ARBA" id="ARBA00023027"/>
    </source>
</evidence>
<dbReference type="GO" id="GO:0004022">
    <property type="term" value="F:alcohol dehydrogenase (NAD+) activity"/>
    <property type="evidence" value="ECO:0007669"/>
    <property type="project" value="UniProtKB-EC"/>
</dbReference>
<dbReference type="Gene3D" id="3.40.50.720">
    <property type="entry name" value="NAD(P)-binding Rossmann-like Domain"/>
    <property type="match status" value="1"/>
</dbReference>
<dbReference type="Proteomes" id="UP001271007">
    <property type="component" value="Unassembled WGS sequence"/>
</dbReference>
<evidence type="ECO:0000256" key="5">
    <source>
        <dbReference type="ARBA" id="ARBA00022833"/>
    </source>
</evidence>
<dbReference type="SUPFAM" id="SSF50129">
    <property type="entry name" value="GroES-like"/>
    <property type="match status" value="1"/>
</dbReference>
<organism evidence="9 10">
    <name type="scientific">Extremus antarcticus</name>
    <dbReference type="NCBI Taxonomy" id="702011"/>
    <lineage>
        <taxon>Eukaryota</taxon>
        <taxon>Fungi</taxon>
        <taxon>Dikarya</taxon>
        <taxon>Ascomycota</taxon>
        <taxon>Pezizomycotina</taxon>
        <taxon>Dothideomycetes</taxon>
        <taxon>Dothideomycetidae</taxon>
        <taxon>Mycosphaerellales</taxon>
        <taxon>Extremaceae</taxon>
        <taxon>Extremus</taxon>
    </lineage>
</organism>
<dbReference type="EC" id="1.1.1.1" evidence="3"/>
<dbReference type="Gene3D" id="3.90.180.10">
    <property type="entry name" value="Medium-chain alcohol dehydrogenases, catalytic domain"/>
    <property type="match status" value="1"/>
</dbReference>
<name>A0AAJ0G7L7_9PEZI</name>
<evidence type="ECO:0000256" key="3">
    <source>
        <dbReference type="ARBA" id="ARBA00013190"/>
    </source>
</evidence>
<comment type="similarity">
    <text evidence="2">Belongs to the zinc-containing alcohol dehydrogenase family.</text>
</comment>
<sequence length="365" mass="38804">MTRDEGEPSHKVAPFQNGIQGLEAGLCATLDRPYGNAYSFLPGKIHHPGPDEALVRLDYSGVCHGDVYGRDGGGPAPAQPQRPLIGGHEGVGMIIALGGNMSKHLGFEPGQTVGVAWRSNVCGTCDACRAGAENHCSSQKIVGMHRPGTFQHQLVRIPHSLNGAATCPILCAGVTAFAAIRMLEPEAGKWCVVAGAAGGVGHLAIQYAKKVFGLRVLAIDGGNPGKEAFCKNEGADEYVDFVDAGEDLVHIVREKTQGGADYVLVLSPVQSAYNAAGEFTRFRAKVMAVGIGNCHMPLRPILRKDLTIRSHETGTKKDIEDALQYSASGLIRCRIEVLKLNDLNKALDRLKGGQVQGKLVLDLRS</sequence>
<dbReference type="InterPro" id="IPR013149">
    <property type="entry name" value="ADH-like_C"/>
</dbReference>
<evidence type="ECO:0000313" key="10">
    <source>
        <dbReference type="Proteomes" id="UP001271007"/>
    </source>
</evidence>
<dbReference type="GO" id="GO:0005737">
    <property type="term" value="C:cytoplasm"/>
    <property type="evidence" value="ECO:0007669"/>
    <property type="project" value="TreeGrafter"/>
</dbReference>
<keyword evidence="5" id="KW-0862">Zinc</keyword>
<evidence type="ECO:0000256" key="1">
    <source>
        <dbReference type="ARBA" id="ARBA00001947"/>
    </source>
</evidence>
<dbReference type="SMART" id="SM00829">
    <property type="entry name" value="PKS_ER"/>
    <property type="match status" value="1"/>
</dbReference>
<dbReference type="InterPro" id="IPR011032">
    <property type="entry name" value="GroES-like_sf"/>
</dbReference>
<evidence type="ECO:0000313" key="9">
    <source>
        <dbReference type="EMBL" id="KAK3046788.1"/>
    </source>
</evidence>
<comment type="cofactor">
    <cofactor evidence="1">
        <name>Zn(2+)</name>
        <dbReference type="ChEBI" id="CHEBI:29105"/>
    </cofactor>
</comment>
<dbReference type="InterPro" id="IPR036291">
    <property type="entry name" value="NAD(P)-bd_dom_sf"/>
</dbReference>
<protein>
    <recommendedName>
        <fullName evidence="3">alcohol dehydrogenase</fullName>
        <ecNumber evidence="3">1.1.1.1</ecNumber>
    </recommendedName>
</protein>
<dbReference type="PANTHER" id="PTHR42940">
    <property type="entry name" value="ALCOHOL DEHYDROGENASE 1-RELATED"/>
    <property type="match status" value="1"/>
</dbReference>
<dbReference type="InterPro" id="IPR013154">
    <property type="entry name" value="ADH-like_N"/>
</dbReference>
<keyword evidence="6" id="KW-0560">Oxidoreductase</keyword>
<dbReference type="Pfam" id="PF08240">
    <property type="entry name" value="ADH_N"/>
    <property type="match status" value="1"/>
</dbReference>
<comment type="caution">
    <text evidence="9">The sequence shown here is derived from an EMBL/GenBank/DDBJ whole genome shotgun (WGS) entry which is preliminary data.</text>
</comment>
<proteinExistence type="inferred from homology"/>
<dbReference type="InterPro" id="IPR020843">
    <property type="entry name" value="ER"/>
</dbReference>
<gene>
    <name evidence="9" type="ORF">LTR09_011769</name>
</gene>
<dbReference type="FunFam" id="3.40.50.720:FF:000039">
    <property type="entry name" value="Alcohol dehydrogenase AdhP"/>
    <property type="match status" value="1"/>
</dbReference>
<accession>A0AAJ0G7L7</accession>
<evidence type="ECO:0000256" key="4">
    <source>
        <dbReference type="ARBA" id="ARBA00022723"/>
    </source>
</evidence>
<feature type="domain" description="Enoyl reductase (ER)" evidence="8">
    <location>
        <begin position="35"/>
        <end position="361"/>
    </location>
</feature>
<dbReference type="EMBL" id="JAWDJX010000080">
    <property type="protein sequence ID" value="KAK3046788.1"/>
    <property type="molecule type" value="Genomic_DNA"/>
</dbReference>
<dbReference type="PANTHER" id="PTHR42940:SF3">
    <property type="entry name" value="ALCOHOL DEHYDROGENASE 1-RELATED"/>
    <property type="match status" value="1"/>
</dbReference>
<evidence type="ECO:0000259" key="8">
    <source>
        <dbReference type="SMART" id="SM00829"/>
    </source>
</evidence>
<dbReference type="Pfam" id="PF00107">
    <property type="entry name" value="ADH_zinc_N"/>
    <property type="match status" value="1"/>
</dbReference>
<dbReference type="AlphaFoldDB" id="A0AAJ0G7L7"/>
<dbReference type="SUPFAM" id="SSF51735">
    <property type="entry name" value="NAD(P)-binding Rossmann-fold domains"/>
    <property type="match status" value="1"/>
</dbReference>
<keyword evidence="7" id="KW-0520">NAD</keyword>